<feature type="compositionally biased region" description="Low complexity" evidence="1">
    <location>
        <begin position="128"/>
        <end position="142"/>
    </location>
</feature>
<dbReference type="GO" id="GO:0003677">
    <property type="term" value="F:DNA binding"/>
    <property type="evidence" value="ECO:0007669"/>
    <property type="project" value="InterPro"/>
</dbReference>
<evidence type="ECO:0000259" key="3">
    <source>
        <dbReference type="SMART" id="SM00278"/>
    </source>
</evidence>
<dbReference type="SUPFAM" id="SSF47781">
    <property type="entry name" value="RuvA domain 2-like"/>
    <property type="match status" value="1"/>
</dbReference>
<evidence type="ECO:0000256" key="1">
    <source>
        <dbReference type="SAM" id="MobiDB-lite"/>
    </source>
</evidence>
<dbReference type="Gene3D" id="1.10.150.320">
    <property type="entry name" value="Photosystem II 12 kDa extrinsic protein"/>
    <property type="match status" value="1"/>
</dbReference>
<evidence type="ECO:0000313" key="4">
    <source>
        <dbReference type="EMBL" id="MDR7300958.1"/>
    </source>
</evidence>
<dbReference type="PANTHER" id="PTHR21180">
    <property type="entry name" value="ENDONUCLEASE/EXONUCLEASE/PHOSPHATASE FAMILY DOMAIN-CONTAINING PROTEIN 1"/>
    <property type="match status" value="1"/>
</dbReference>
<accession>A0AAE4CNR8</accession>
<dbReference type="GO" id="GO:0015628">
    <property type="term" value="P:protein secretion by the type II secretion system"/>
    <property type="evidence" value="ECO:0007669"/>
    <property type="project" value="TreeGrafter"/>
</dbReference>
<dbReference type="SMART" id="SM00278">
    <property type="entry name" value="HhH1"/>
    <property type="match status" value="2"/>
</dbReference>
<evidence type="ECO:0000313" key="5">
    <source>
        <dbReference type="Proteomes" id="UP001180845"/>
    </source>
</evidence>
<proteinExistence type="predicted"/>
<dbReference type="GO" id="GO:0015627">
    <property type="term" value="C:type II protein secretion system complex"/>
    <property type="evidence" value="ECO:0007669"/>
    <property type="project" value="TreeGrafter"/>
</dbReference>
<feature type="transmembrane region" description="Helical" evidence="2">
    <location>
        <begin position="93"/>
        <end position="114"/>
    </location>
</feature>
<keyword evidence="2" id="KW-0812">Transmembrane</keyword>
<dbReference type="Pfam" id="PF12836">
    <property type="entry name" value="HHH_3"/>
    <property type="match status" value="1"/>
</dbReference>
<reference evidence="4" key="1">
    <citation type="submission" date="2023-07" db="EMBL/GenBank/DDBJ databases">
        <title>Sequencing the genomes of 1000 actinobacteria strains.</title>
        <authorList>
            <person name="Klenk H.-P."/>
        </authorList>
    </citation>
    <scope>NUCLEOTIDE SEQUENCE</scope>
    <source>
        <strain evidence="4">DSM 45977</strain>
    </source>
</reference>
<feature type="domain" description="Helix-hairpin-helix DNA-binding motif class 1" evidence="3">
    <location>
        <begin position="234"/>
        <end position="253"/>
    </location>
</feature>
<keyword evidence="2" id="KW-1133">Transmembrane helix</keyword>
<feature type="compositionally biased region" description="Low complexity" evidence="1">
    <location>
        <begin position="211"/>
        <end position="221"/>
    </location>
</feature>
<dbReference type="PANTHER" id="PTHR21180:SF32">
    <property type="entry name" value="ENDONUCLEASE_EXONUCLEASE_PHOSPHATASE FAMILY DOMAIN-CONTAINING PROTEIN 1"/>
    <property type="match status" value="1"/>
</dbReference>
<keyword evidence="2" id="KW-0472">Membrane</keyword>
<dbReference type="Proteomes" id="UP001180845">
    <property type="component" value="Unassembled WGS sequence"/>
</dbReference>
<feature type="domain" description="Helix-hairpin-helix DNA-binding motif class 1" evidence="3">
    <location>
        <begin position="264"/>
        <end position="283"/>
    </location>
</feature>
<dbReference type="GO" id="GO:0006281">
    <property type="term" value="P:DNA repair"/>
    <property type="evidence" value="ECO:0007669"/>
    <property type="project" value="InterPro"/>
</dbReference>
<feature type="region of interest" description="Disordered" evidence="1">
    <location>
        <begin position="1"/>
        <end position="27"/>
    </location>
</feature>
<comment type="caution">
    <text evidence="4">The sequence shown here is derived from an EMBL/GenBank/DDBJ whole genome shotgun (WGS) entry which is preliminary data.</text>
</comment>
<feature type="region of interest" description="Disordered" evidence="1">
    <location>
        <begin position="118"/>
        <end position="142"/>
    </location>
</feature>
<name>A0AAE4CNR8_9ACTN</name>
<dbReference type="InterPro" id="IPR019554">
    <property type="entry name" value="Soluble_ligand-bd"/>
</dbReference>
<organism evidence="4 5">
    <name type="scientific">Haloactinomyces albus</name>
    <dbReference type="NCBI Taxonomy" id="1352928"/>
    <lineage>
        <taxon>Bacteria</taxon>
        <taxon>Bacillati</taxon>
        <taxon>Actinomycetota</taxon>
        <taxon>Actinomycetes</taxon>
        <taxon>Actinopolysporales</taxon>
        <taxon>Actinopolysporaceae</taxon>
        <taxon>Haloactinomyces</taxon>
    </lineage>
</organism>
<protein>
    <submittedName>
        <fullName evidence="4">Competence protein ComEA</fullName>
    </submittedName>
</protein>
<dbReference type="InterPro" id="IPR051675">
    <property type="entry name" value="Endo/Exo/Phosphatase_dom_1"/>
</dbReference>
<evidence type="ECO:0000256" key="2">
    <source>
        <dbReference type="SAM" id="Phobius"/>
    </source>
</evidence>
<dbReference type="InterPro" id="IPR010994">
    <property type="entry name" value="RuvA_2-like"/>
</dbReference>
<keyword evidence="5" id="KW-1185">Reference proteome</keyword>
<feature type="region of interest" description="Disordered" evidence="1">
    <location>
        <begin position="203"/>
        <end position="224"/>
    </location>
</feature>
<dbReference type="EMBL" id="JAVDXW010000001">
    <property type="protein sequence ID" value="MDR7300958.1"/>
    <property type="molecule type" value="Genomic_DNA"/>
</dbReference>
<dbReference type="RefSeq" id="WP_310270568.1">
    <property type="nucleotide sequence ID" value="NZ_JAVDXW010000001.1"/>
</dbReference>
<dbReference type="InterPro" id="IPR003583">
    <property type="entry name" value="Hlx-hairpin-Hlx_DNA-bd_motif"/>
</dbReference>
<dbReference type="AlphaFoldDB" id="A0AAE4CNR8"/>
<dbReference type="Pfam" id="PF10531">
    <property type="entry name" value="SLBB"/>
    <property type="match status" value="1"/>
</dbReference>
<gene>
    <name evidence="4" type="ORF">JOF55_001139</name>
</gene>
<sequence>MAEFSRAHTASAPAAHQGGADEETPGQPDARQRLLTLMDRARGGEGEQCDSDTMTAAGGPVSTSLARAGVVQRFARRWLPESWHRSRVDPGRLGFVGLALAAVVVAIVVGVTTWSERPSAEPVPLLPTPVATSSSPSTSATPEKLVVSIVGRVHEPGLVTVEPGDRVADALQAAGGRLPGTDVVALNLARKLSDGEQLYVGVPVPPEAQDSAGTAGSGPAASDRKIDLNSASREELEELPGVGPVTAGRIVQWRSEHDRFDGVEQLREVSGIGEVRFSRLQDLVRV</sequence>